<evidence type="ECO:0000259" key="1">
    <source>
        <dbReference type="Pfam" id="PF26632"/>
    </source>
</evidence>
<proteinExistence type="predicted"/>
<sequence>MVRGDCAKADLRPGIRVPIAASCTNCLRNTTGNQTLKLLCCGRRHYILLERGSWVQCQREHWPQHKECCNPPDGSGIRSIVTKFISSRMGCVCLQICMILHFDLLHNPQLGIHQPCVALLDFGIEPVEIKDFFDILLDQPLPSRIKGMLQVNNFEVLGPAETEEALKPAMLGCWNLAREECVRKGLPNTPVGLVKIGNAAGGPTAAVPVVISEEGMELARQALKESSFTAFDFLECVSVFAIFPSRTQPSVFRQTNTFIREDIKNTLRLRKNMEASDIDAIKALRRDIAEDPYGQNLLAKMEREAIFQPMIRIMESVCRKDVEG</sequence>
<feature type="domain" description="DUF8205" evidence="1">
    <location>
        <begin position="80"/>
        <end position="307"/>
    </location>
</feature>
<gene>
    <name evidence="2" type="ORF">B0H16DRAFT_1764384</name>
</gene>
<name>A0AAD7I7H5_9AGAR</name>
<protein>
    <recommendedName>
        <fullName evidence="1">DUF8205 domain-containing protein</fullName>
    </recommendedName>
</protein>
<evidence type="ECO:0000313" key="2">
    <source>
        <dbReference type="EMBL" id="KAJ7736115.1"/>
    </source>
</evidence>
<reference evidence="2" key="1">
    <citation type="submission" date="2023-03" db="EMBL/GenBank/DDBJ databases">
        <title>Massive genome expansion in bonnet fungi (Mycena s.s.) driven by repeated elements and novel gene families across ecological guilds.</title>
        <authorList>
            <consortium name="Lawrence Berkeley National Laboratory"/>
            <person name="Harder C.B."/>
            <person name="Miyauchi S."/>
            <person name="Viragh M."/>
            <person name="Kuo A."/>
            <person name="Thoen E."/>
            <person name="Andreopoulos B."/>
            <person name="Lu D."/>
            <person name="Skrede I."/>
            <person name="Drula E."/>
            <person name="Henrissat B."/>
            <person name="Morin E."/>
            <person name="Kohler A."/>
            <person name="Barry K."/>
            <person name="LaButti K."/>
            <person name="Morin E."/>
            <person name="Salamov A."/>
            <person name="Lipzen A."/>
            <person name="Mereny Z."/>
            <person name="Hegedus B."/>
            <person name="Baldrian P."/>
            <person name="Stursova M."/>
            <person name="Weitz H."/>
            <person name="Taylor A."/>
            <person name="Grigoriev I.V."/>
            <person name="Nagy L.G."/>
            <person name="Martin F."/>
            <person name="Kauserud H."/>
        </authorList>
    </citation>
    <scope>NUCLEOTIDE SEQUENCE</scope>
    <source>
        <strain evidence="2">CBHHK182m</strain>
    </source>
</reference>
<keyword evidence="3" id="KW-1185">Reference proteome</keyword>
<dbReference type="EMBL" id="JARKIB010000123">
    <property type="protein sequence ID" value="KAJ7736115.1"/>
    <property type="molecule type" value="Genomic_DNA"/>
</dbReference>
<dbReference type="AlphaFoldDB" id="A0AAD7I7H5"/>
<dbReference type="Pfam" id="PF26632">
    <property type="entry name" value="DUF8205"/>
    <property type="match status" value="1"/>
</dbReference>
<accession>A0AAD7I7H5</accession>
<dbReference type="InterPro" id="IPR058518">
    <property type="entry name" value="DUF8205"/>
</dbReference>
<dbReference type="Proteomes" id="UP001215598">
    <property type="component" value="Unassembled WGS sequence"/>
</dbReference>
<comment type="caution">
    <text evidence="2">The sequence shown here is derived from an EMBL/GenBank/DDBJ whole genome shotgun (WGS) entry which is preliminary data.</text>
</comment>
<organism evidence="2 3">
    <name type="scientific">Mycena metata</name>
    <dbReference type="NCBI Taxonomy" id="1033252"/>
    <lineage>
        <taxon>Eukaryota</taxon>
        <taxon>Fungi</taxon>
        <taxon>Dikarya</taxon>
        <taxon>Basidiomycota</taxon>
        <taxon>Agaricomycotina</taxon>
        <taxon>Agaricomycetes</taxon>
        <taxon>Agaricomycetidae</taxon>
        <taxon>Agaricales</taxon>
        <taxon>Marasmiineae</taxon>
        <taxon>Mycenaceae</taxon>
        <taxon>Mycena</taxon>
    </lineage>
</organism>
<evidence type="ECO:0000313" key="3">
    <source>
        <dbReference type="Proteomes" id="UP001215598"/>
    </source>
</evidence>